<name>A0AAF3FM98_9BILA</name>
<dbReference type="Proteomes" id="UP000887575">
    <property type="component" value="Unassembled WGS sequence"/>
</dbReference>
<organism evidence="2 3">
    <name type="scientific">Mesorhabditis belari</name>
    <dbReference type="NCBI Taxonomy" id="2138241"/>
    <lineage>
        <taxon>Eukaryota</taxon>
        <taxon>Metazoa</taxon>
        <taxon>Ecdysozoa</taxon>
        <taxon>Nematoda</taxon>
        <taxon>Chromadorea</taxon>
        <taxon>Rhabditida</taxon>
        <taxon>Rhabditina</taxon>
        <taxon>Rhabditomorpha</taxon>
        <taxon>Rhabditoidea</taxon>
        <taxon>Rhabditidae</taxon>
        <taxon>Mesorhabditinae</taxon>
        <taxon>Mesorhabditis</taxon>
    </lineage>
</organism>
<dbReference type="AlphaFoldDB" id="A0AAF3FM98"/>
<sequence length="21" mass="2670">MVFRSRVDEYTREHKDETEEI</sequence>
<feature type="region of interest" description="Disordered" evidence="1">
    <location>
        <begin position="1"/>
        <end position="21"/>
    </location>
</feature>
<protein>
    <submittedName>
        <fullName evidence="3">Uncharacterized protein</fullName>
    </submittedName>
</protein>
<dbReference type="WBParaSite" id="MBELARI_LOCUS8289">
    <property type="protein sequence ID" value="MBELARI_LOCUS8289"/>
    <property type="gene ID" value="MBELARI_LOCUS8289"/>
</dbReference>
<keyword evidence="2" id="KW-1185">Reference proteome</keyword>
<evidence type="ECO:0000313" key="3">
    <source>
        <dbReference type="WBParaSite" id="MBELARI_LOCUS8289"/>
    </source>
</evidence>
<evidence type="ECO:0000256" key="1">
    <source>
        <dbReference type="SAM" id="MobiDB-lite"/>
    </source>
</evidence>
<reference evidence="3" key="1">
    <citation type="submission" date="2024-02" db="UniProtKB">
        <authorList>
            <consortium name="WormBaseParasite"/>
        </authorList>
    </citation>
    <scope>IDENTIFICATION</scope>
</reference>
<evidence type="ECO:0000313" key="2">
    <source>
        <dbReference type="Proteomes" id="UP000887575"/>
    </source>
</evidence>
<proteinExistence type="predicted"/>
<accession>A0AAF3FM98</accession>